<feature type="region of interest" description="Disordered" evidence="1">
    <location>
        <begin position="384"/>
        <end position="407"/>
    </location>
</feature>
<reference evidence="2" key="2">
    <citation type="submission" date="2021-12" db="EMBL/GenBank/DDBJ databases">
        <title>Resequencing data analysis of finger millet.</title>
        <authorList>
            <person name="Hatakeyama M."/>
            <person name="Aluri S."/>
            <person name="Balachadran M.T."/>
            <person name="Sivarajan S.R."/>
            <person name="Poveda L."/>
            <person name="Shimizu-Inatsugi R."/>
            <person name="Schlapbach R."/>
            <person name="Sreeman S.M."/>
            <person name="Shimizu K.K."/>
        </authorList>
    </citation>
    <scope>NUCLEOTIDE SEQUENCE</scope>
</reference>
<keyword evidence="3" id="KW-1185">Reference proteome</keyword>
<evidence type="ECO:0000256" key="1">
    <source>
        <dbReference type="SAM" id="MobiDB-lite"/>
    </source>
</evidence>
<feature type="compositionally biased region" description="Basic residues" evidence="1">
    <location>
        <begin position="198"/>
        <end position="209"/>
    </location>
</feature>
<protein>
    <submittedName>
        <fullName evidence="2">Uncharacterized protein</fullName>
    </submittedName>
</protein>
<name>A0AAV5DGB4_ELECO</name>
<dbReference type="Proteomes" id="UP001054889">
    <property type="component" value="Unassembled WGS sequence"/>
</dbReference>
<feature type="region of interest" description="Disordered" evidence="1">
    <location>
        <begin position="153"/>
        <end position="209"/>
    </location>
</feature>
<dbReference type="AlphaFoldDB" id="A0AAV5DGB4"/>
<comment type="caution">
    <text evidence="2">The sequence shown here is derived from an EMBL/GenBank/DDBJ whole genome shotgun (WGS) entry which is preliminary data.</text>
</comment>
<organism evidence="2 3">
    <name type="scientific">Eleusine coracana subsp. coracana</name>
    <dbReference type="NCBI Taxonomy" id="191504"/>
    <lineage>
        <taxon>Eukaryota</taxon>
        <taxon>Viridiplantae</taxon>
        <taxon>Streptophyta</taxon>
        <taxon>Embryophyta</taxon>
        <taxon>Tracheophyta</taxon>
        <taxon>Spermatophyta</taxon>
        <taxon>Magnoliopsida</taxon>
        <taxon>Liliopsida</taxon>
        <taxon>Poales</taxon>
        <taxon>Poaceae</taxon>
        <taxon>PACMAD clade</taxon>
        <taxon>Chloridoideae</taxon>
        <taxon>Cynodonteae</taxon>
        <taxon>Eleusininae</taxon>
        <taxon>Eleusine</taxon>
    </lineage>
</organism>
<evidence type="ECO:0000313" key="2">
    <source>
        <dbReference type="EMBL" id="GJN09557.1"/>
    </source>
</evidence>
<dbReference type="EMBL" id="BQKI01000016">
    <property type="protein sequence ID" value="GJN09557.1"/>
    <property type="molecule type" value="Genomic_DNA"/>
</dbReference>
<reference evidence="2" key="1">
    <citation type="journal article" date="2018" name="DNA Res.">
        <title>Multiple hybrid de novo genome assembly of finger millet, an orphan allotetraploid crop.</title>
        <authorList>
            <person name="Hatakeyama M."/>
            <person name="Aluri S."/>
            <person name="Balachadran M.T."/>
            <person name="Sivarajan S.R."/>
            <person name="Patrignani A."/>
            <person name="Gruter S."/>
            <person name="Poveda L."/>
            <person name="Shimizu-Inatsugi R."/>
            <person name="Baeten J."/>
            <person name="Francoijs K.J."/>
            <person name="Nataraja K.N."/>
            <person name="Reddy Y.A.N."/>
            <person name="Phadnis S."/>
            <person name="Ravikumar R.L."/>
            <person name="Schlapbach R."/>
            <person name="Sreeman S.M."/>
            <person name="Shimizu K.K."/>
        </authorList>
    </citation>
    <scope>NUCLEOTIDE SEQUENCE</scope>
</reference>
<gene>
    <name evidence="2" type="primary">ga27572</name>
    <name evidence="2" type="ORF">PR202_ga27572</name>
</gene>
<feature type="compositionally biased region" description="Basic and acidic residues" evidence="1">
    <location>
        <begin position="384"/>
        <end position="400"/>
    </location>
</feature>
<feature type="compositionally biased region" description="Basic and acidic residues" evidence="1">
    <location>
        <begin position="172"/>
        <end position="188"/>
    </location>
</feature>
<feature type="compositionally biased region" description="Acidic residues" evidence="1">
    <location>
        <begin position="153"/>
        <end position="171"/>
    </location>
</feature>
<evidence type="ECO:0000313" key="3">
    <source>
        <dbReference type="Proteomes" id="UP001054889"/>
    </source>
</evidence>
<proteinExistence type="predicted"/>
<sequence>MVAAHLHLFLDQATLVSVAPALIQFLPLKSEEQQAESNCSSSSMSAMDDAVNLGLDLSLFYSLHFKIFFESLDFVVDTNGELGLENHQSDSAVASFTTRSPSSSDLISVLAPQGFGKIDLPFGYDSKSVRSFDEDSIGSACLYPLTVNVVDIEENPSGDNEGEDDCEDGHEEDDRAKERVEEGHREENSQDNNLSEGHRRRSRGSRGSRLARRLDLGQLEIKVEGVKIYDTPQNNITGAKMLLDSCMADATYQTPVMQKAVAMLKAAAAQDAARDKSQSVASSSHATSCGNQFDLTRIKQKSDEPLRDYIKRFCTKKNEIPNVPDQQIIAAFQRGIYSDDLVREIDWRNHDLKLTARKCFEIADKFTSGESALDDICGKGKEKCLDKPESSRKDKKRKTDNMVVAVD</sequence>
<accession>A0AAV5DGB4</accession>